<dbReference type="GO" id="GO:0097367">
    <property type="term" value="F:carbohydrate derivative binding"/>
    <property type="evidence" value="ECO:0007669"/>
    <property type="project" value="InterPro"/>
</dbReference>
<dbReference type="CDD" id="cd05008">
    <property type="entry name" value="SIS_GlmS_GlmD_1"/>
    <property type="match status" value="1"/>
</dbReference>
<keyword evidence="1 4" id="KW-0032">Aminotransferase</keyword>
<evidence type="ECO:0000256" key="1">
    <source>
        <dbReference type="ARBA" id="ARBA00022576"/>
    </source>
</evidence>
<accession>A0A1M4ZS76</accession>
<dbReference type="InterPro" id="IPR035490">
    <property type="entry name" value="GlmS/FrlB_SIS"/>
</dbReference>
<dbReference type="STRING" id="1122133.SAMN02745157_1905"/>
<feature type="domain" description="SIS" evidence="3">
    <location>
        <begin position="195"/>
        <end position="331"/>
    </location>
</feature>
<dbReference type="Gene3D" id="3.40.50.10490">
    <property type="entry name" value="Glucose-6-phosphate isomerase like protein, domain 1"/>
    <property type="match status" value="2"/>
</dbReference>
<name>A0A1M4ZS76_9HYPH</name>
<dbReference type="Proteomes" id="UP000184485">
    <property type="component" value="Unassembled WGS sequence"/>
</dbReference>
<keyword evidence="4" id="KW-0808">Transferase</keyword>
<keyword evidence="5" id="KW-1185">Reference proteome</keyword>
<dbReference type="RefSeq" id="WP_073052396.1">
    <property type="nucleotide sequence ID" value="NZ_FQUP01000001.1"/>
</dbReference>
<proteinExistence type="predicted"/>
<dbReference type="PANTHER" id="PTHR10937:SF8">
    <property type="entry name" value="AMINOTRANSFERASE-RELATED"/>
    <property type="match status" value="1"/>
</dbReference>
<dbReference type="GO" id="GO:1901135">
    <property type="term" value="P:carbohydrate derivative metabolic process"/>
    <property type="evidence" value="ECO:0007669"/>
    <property type="project" value="InterPro"/>
</dbReference>
<dbReference type="AlphaFoldDB" id="A0A1M4ZS76"/>
<dbReference type="InterPro" id="IPR001347">
    <property type="entry name" value="SIS_dom"/>
</dbReference>
<gene>
    <name evidence="4" type="ORF">SAMN02745157_1905</name>
</gene>
<dbReference type="InterPro" id="IPR046348">
    <property type="entry name" value="SIS_dom_sf"/>
</dbReference>
<dbReference type="SUPFAM" id="SSF53697">
    <property type="entry name" value="SIS domain"/>
    <property type="match status" value="1"/>
</dbReference>
<dbReference type="OrthoDB" id="9761808at2"/>
<evidence type="ECO:0000256" key="2">
    <source>
        <dbReference type="ARBA" id="ARBA00022737"/>
    </source>
</evidence>
<feature type="domain" description="SIS" evidence="3">
    <location>
        <begin position="31"/>
        <end position="181"/>
    </location>
</feature>
<dbReference type="EMBL" id="FQUP01000001">
    <property type="protein sequence ID" value="SHF20940.1"/>
    <property type="molecule type" value="Genomic_DNA"/>
</dbReference>
<dbReference type="PROSITE" id="PS51464">
    <property type="entry name" value="SIS"/>
    <property type="match status" value="2"/>
</dbReference>
<keyword evidence="2" id="KW-0677">Repeat</keyword>
<organism evidence="4 5">
    <name type="scientific">Kaistia soli DSM 19436</name>
    <dbReference type="NCBI Taxonomy" id="1122133"/>
    <lineage>
        <taxon>Bacteria</taxon>
        <taxon>Pseudomonadati</taxon>
        <taxon>Pseudomonadota</taxon>
        <taxon>Alphaproteobacteria</taxon>
        <taxon>Hyphomicrobiales</taxon>
        <taxon>Kaistiaceae</taxon>
        <taxon>Kaistia</taxon>
    </lineage>
</organism>
<evidence type="ECO:0000313" key="4">
    <source>
        <dbReference type="EMBL" id="SHF20940.1"/>
    </source>
</evidence>
<protein>
    <submittedName>
        <fullName evidence="4">Glucosamine--fructose-6-phosphate aminotransferase (Isomerizing)</fullName>
    </submittedName>
</protein>
<dbReference type="PANTHER" id="PTHR10937">
    <property type="entry name" value="GLUCOSAMINE--FRUCTOSE-6-PHOSPHATE AMINOTRANSFERASE, ISOMERIZING"/>
    <property type="match status" value="1"/>
</dbReference>
<evidence type="ECO:0000313" key="5">
    <source>
        <dbReference type="Proteomes" id="UP000184485"/>
    </source>
</evidence>
<dbReference type="Pfam" id="PF01380">
    <property type="entry name" value="SIS"/>
    <property type="match status" value="2"/>
</dbReference>
<sequence length="341" mass="35357">MSTTLMRAEIDEAPAAVRRLLSESRDAIAEAGARLKALDPKVVVTVARGSSDHAATFFKYACEITAGTPVASLGPSIASIYAAPLRLSGAAALAVSQSGKSPDILALMDAVKAAGATTLSLVNVEDAPLATRADVFIPLRAGPERSVAATKSFMTAVVGALAVIAAWRDDAGLKAALDRLPDTLEKALEADWSPAFDTVVAAKSLYTIGRGPGFAIALEAALKLKETAILHAEAYSGAELQHGPVSLVDEFFPLLAFIPDDAAAPSLIAMADALHARGAQIFTATAAEIAGPRLPIAPTGHALTDPISIGLSFYRFVEAVAVARGYNPDQPRHLKKVTETV</sequence>
<dbReference type="CDD" id="cd05009">
    <property type="entry name" value="SIS_GlmS_GlmD_2"/>
    <property type="match status" value="1"/>
</dbReference>
<evidence type="ECO:0000259" key="3">
    <source>
        <dbReference type="PROSITE" id="PS51464"/>
    </source>
</evidence>
<dbReference type="InterPro" id="IPR035466">
    <property type="entry name" value="GlmS/AgaS_SIS"/>
</dbReference>
<dbReference type="GO" id="GO:0008483">
    <property type="term" value="F:transaminase activity"/>
    <property type="evidence" value="ECO:0007669"/>
    <property type="project" value="UniProtKB-KW"/>
</dbReference>
<reference evidence="4 5" key="1">
    <citation type="submission" date="2016-11" db="EMBL/GenBank/DDBJ databases">
        <authorList>
            <person name="Jaros S."/>
            <person name="Januszkiewicz K."/>
            <person name="Wedrychowicz H."/>
        </authorList>
    </citation>
    <scope>NUCLEOTIDE SEQUENCE [LARGE SCALE GENOMIC DNA]</scope>
    <source>
        <strain evidence="4 5">DSM 19436</strain>
    </source>
</reference>